<keyword evidence="1 2" id="KW-0694">RNA-binding</keyword>
<dbReference type="SUPFAM" id="SSF54928">
    <property type="entry name" value="RNA-binding domain, RBD"/>
    <property type="match status" value="1"/>
</dbReference>
<dbReference type="InterPro" id="IPR000504">
    <property type="entry name" value="RRM_dom"/>
</dbReference>
<evidence type="ECO:0000256" key="2">
    <source>
        <dbReference type="PROSITE-ProRule" id="PRU00176"/>
    </source>
</evidence>
<dbReference type="PROSITE" id="PS50102">
    <property type="entry name" value="RRM"/>
    <property type="match status" value="1"/>
</dbReference>
<evidence type="ECO:0000259" key="4">
    <source>
        <dbReference type="PROSITE" id="PS50102"/>
    </source>
</evidence>
<sequence>MSTASMVIESVDDSSDDITDVEAMKRRVKEMEEEAAKIEATIAADPSSTTLPAGAASDASGKDAGAASGSNAASVVVNGPDSDLRSVYVGNVDYGTTPEELQTFFQSCGVVNRITIVCDKMTGHPKGYAYVEFVDQESVANAMLLNDSEFRSRVLKISPKRTNVPGFARGQRRFGGRRRGAGRFPGGYGRFRDTDAMDDRRRPGRCHHRPVQYLRFQGDFTGRPQTRSQSVPAAAPLCTRPGSAPSKPCLTRQGPYLARPSPTTAPPLASLVQRLKRGIPVTKYGSTGAQKKRLVRLSDDGTDVIWGRSLHRTSGTLALAEVHSIVVGPRTPAFRAYDWDAGQPWLCVSLVAERRTLDVECRSIDDLRCVVLGMQAHAPLSHEFMSHGRLLWCRALLRALRLARLAGLPVLQLLQGLEVDAKRAAALASA</sequence>
<dbReference type="SUPFAM" id="SSF50729">
    <property type="entry name" value="PH domain-like"/>
    <property type="match status" value="1"/>
</dbReference>
<geneLocation type="mitochondrion" evidence="5"/>
<dbReference type="PANTHER" id="PTHR23236">
    <property type="entry name" value="EUKARYOTIC TRANSLATION INITIATION FACTOR 4B/4H"/>
    <property type="match status" value="1"/>
</dbReference>
<dbReference type="Proteomes" id="UP000290189">
    <property type="component" value="Unassembled WGS sequence"/>
</dbReference>
<feature type="compositionally biased region" description="Low complexity" evidence="3">
    <location>
        <begin position="53"/>
        <end position="73"/>
    </location>
</feature>
<evidence type="ECO:0000256" key="3">
    <source>
        <dbReference type="SAM" id="MobiDB-lite"/>
    </source>
</evidence>
<gene>
    <name evidence="5" type="ORF">PLBR_LOCUS6202</name>
</gene>
<dbReference type="PANTHER" id="PTHR23236:SF92">
    <property type="entry name" value="POLYADENYLATE-BINDING PROTEIN 1"/>
    <property type="match status" value="1"/>
</dbReference>
<name>A0A3P3YFN4_PLABS</name>
<feature type="region of interest" description="Disordered" evidence="3">
    <location>
        <begin position="40"/>
        <end position="73"/>
    </location>
</feature>
<dbReference type="CDD" id="cd12306">
    <property type="entry name" value="RRM_II_PABPs"/>
    <property type="match status" value="1"/>
</dbReference>
<dbReference type="InterPro" id="IPR012677">
    <property type="entry name" value="Nucleotide-bd_a/b_plait_sf"/>
</dbReference>
<feature type="domain" description="RRM" evidence="4">
    <location>
        <begin position="85"/>
        <end position="162"/>
    </location>
</feature>
<dbReference type="SMART" id="SM00360">
    <property type="entry name" value="RRM"/>
    <property type="match status" value="1"/>
</dbReference>
<dbReference type="Pfam" id="PF00076">
    <property type="entry name" value="RRM_1"/>
    <property type="match status" value="1"/>
</dbReference>
<dbReference type="AlphaFoldDB" id="A0A3P3YFN4"/>
<dbReference type="InterPro" id="IPR011993">
    <property type="entry name" value="PH-like_dom_sf"/>
</dbReference>
<dbReference type="GO" id="GO:0008143">
    <property type="term" value="F:poly(A) binding"/>
    <property type="evidence" value="ECO:0007669"/>
    <property type="project" value="TreeGrafter"/>
</dbReference>
<dbReference type="Gene3D" id="2.30.29.30">
    <property type="entry name" value="Pleckstrin-homology domain (PH domain)/Phosphotyrosine-binding domain (PTB)"/>
    <property type="match status" value="1"/>
</dbReference>
<evidence type="ECO:0000313" key="5">
    <source>
        <dbReference type="EMBL" id="SPQ98987.1"/>
    </source>
</evidence>
<dbReference type="EMBL" id="OVEO01000010">
    <property type="protein sequence ID" value="SPQ98987.1"/>
    <property type="molecule type" value="Genomic_DNA"/>
</dbReference>
<dbReference type="Gene3D" id="3.30.70.330">
    <property type="match status" value="1"/>
</dbReference>
<keyword evidence="5" id="KW-0496">Mitochondrion</keyword>
<reference evidence="5 6" key="1">
    <citation type="submission" date="2018-03" db="EMBL/GenBank/DDBJ databases">
        <authorList>
            <person name="Fogelqvist J."/>
        </authorList>
    </citation>
    <scope>NUCLEOTIDE SEQUENCE [LARGE SCALE GENOMIC DNA]</scope>
</reference>
<protein>
    <recommendedName>
        <fullName evidence="4">RRM domain-containing protein</fullName>
    </recommendedName>
</protein>
<feature type="compositionally biased region" description="Basic and acidic residues" evidence="3">
    <location>
        <begin position="190"/>
        <end position="201"/>
    </location>
</feature>
<evidence type="ECO:0000256" key="1">
    <source>
        <dbReference type="ARBA" id="ARBA00022884"/>
    </source>
</evidence>
<feature type="compositionally biased region" description="Basic residues" evidence="3">
    <location>
        <begin position="170"/>
        <end position="181"/>
    </location>
</feature>
<evidence type="ECO:0000313" key="6">
    <source>
        <dbReference type="Proteomes" id="UP000290189"/>
    </source>
</evidence>
<dbReference type="InterPro" id="IPR035979">
    <property type="entry name" value="RBD_domain_sf"/>
</dbReference>
<proteinExistence type="predicted"/>
<feature type="region of interest" description="Disordered" evidence="3">
    <location>
        <begin position="166"/>
        <end position="205"/>
    </location>
</feature>
<organism evidence="5 6">
    <name type="scientific">Plasmodiophora brassicae</name>
    <name type="common">Clubroot disease agent</name>
    <dbReference type="NCBI Taxonomy" id="37360"/>
    <lineage>
        <taxon>Eukaryota</taxon>
        <taxon>Sar</taxon>
        <taxon>Rhizaria</taxon>
        <taxon>Endomyxa</taxon>
        <taxon>Phytomyxea</taxon>
        <taxon>Plasmodiophorida</taxon>
        <taxon>Plasmodiophoridae</taxon>
        <taxon>Plasmodiophora</taxon>
    </lineage>
</organism>
<accession>A0A3P3YFN4</accession>